<dbReference type="HOGENOM" id="CLU_1261528_0_0_1"/>
<reference evidence="3 4" key="1">
    <citation type="submission" date="2015-01" db="EMBL/GenBank/DDBJ databases">
        <title>The Genome Sequence of Exophiala sideris CBS121828.</title>
        <authorList>
            <consortium name="The Broad Institute Genomics Platform"/>
            <person name="Cuomo C."/>
            <person name="de Hoog S."/>
            <person name="Gorbushina A."/>
            <person name="Stielow B."/>
            <person name="Teixiera M."/>
            <person name="Abouelleil A."/>
            <person name="Chapman S.B."/>
            <person name="Priest M."/>
            <person name="Young S.K."/>
            <person name="Wortman J."/>
            <person name="Nusbaum C."/>
            <person name="Birren B."/>
        </authorList>
    </citation>
    <scope>NUCLEOTIDE SEQUENCE [LARGE SCALE GENOMIC DNA]</scope>
    <source>
        <strain evidence="3 4">CBS 121828</strain>
    </source>
</reference>
<gene>
    <name evidence="3" type="ORF">PV11_09833</name>
</gene>
<keyword evidence="2" id="KW-1133">Transmembrane helix</keyword>
<feature type="transmembrane region" description="Helical" evidence="2">
    <location>
        <begin position="94"/>
        <end position="113"/>
    </location>
</feature>
<feature type="compositionally biased region" description="Low complexity" evidence="1">
    <location>
        <begin position="50"/>
        <end position="75"/>
    </location>
</feature>
<keyword evidence="2" id="KW-0472">Membrane</keyword>
<evidence type="ECO:0000256" key="2">
    <source>
        <dbReference type="SAM" id="Phobius"/>
    </source>
</evidence>
<dbReference type="AlphaFoldDB" id="A0A0D1WSM2"/>
<evidence type="ECO:0000256" key="1">
    <source>
        <dbReference type="SAM" id="MobiDB-lite"/>
    </source>
</evidence>
<sequence>MSELIGKGYGCGDPQIRLAQTVLLNYCQANADGVLFTTVNNPNLGGTPTGGATPTPAATPSQTSPTRSRQTPSSSIAATTLDTLAGNKSFSTETILRILVGCVVGAALLGLSIGAIVGIVMGCLVGAALLVLGIYICIKCWEEYQRRERQYPVGGTEVRGVTSPRDWLNSVKFAGLPSECQTAAQPAADNSSRSSRPHTPSCVRSRLGLNTQVMSFSPG</sequence>
<accession>A0A0D1WSM2</accession>
<evidence type="ECO:0000313" key="4">
    <source>
        <dbReference type="Proteomes" id="UP000053599"/>
    </source>
</evidence>
<feature type="transmembrane region" description="Helical" evidence="2">
    <location>
        <begin position="119"/>
        <end position="138"/>
    </location>
</feature>
<evidence type="ECO:0000313" key="3">
    <source>
        <dbReference type="EMBL" id="KIV78071.1"/>
    </source>
</evidence>
<feature type="region of interest" description="Disordered" evidence="1">
    <location>
        <begin position="45"/>
        <end position="75"/>
    </location>
</feature>
<name>A0A0D1WSM2_9EURO</name>
<protein>
    <submittedName>
        <fullName evidence="3">Uncharacterized protein</fullName>
    </submittedName>
</protein>
<dbReference type="Proteomes" id="UP000053599">
    <property type="component" value="Unassembled WGS sequence"/>
</dbReference>
<dbReference type="EMBL" id="KN846954">
    <property type="protein sequence ID" value="KIV78071.1"/>
    <property type="molecule type" value="Genomic_DNA"/>
</dbReference>
<organism evidence="3 4">
    <name type="scientific">Exophiala sideris</name>
    <dbReference type="NCBI Taxonomy" id="1016849"/>
    <lineage>
        <taxon>Eukaryota</taxon>
        <taxon>Fungi</taxon>
        <taxon>Dikarya</taxon>
        <taxon>Ascomycota</taxon>
        <taxon>Pezizomycotina</taxon>
        <taxon>Eurotiomycetes</taxon>
        <taxon>Chaetothyriomycetidae</taxon>
        <taxon>Chaetothyriales</taxon>
        <taxon>Herpotrichiellaceae</taxon>
        <taxon>Exophiala</taxon>
    </lineage>
</organism>
<proteinExistence type="predicted"/>
<keyword evidence="2" id="KW-0812">Transmembrane</keyword>